<dbReference type="EMBL" id="CAJOAY010000226">
    <property type="protein sequence ID" value="CAF3592990.1"/>
    <property type="molecule type" value="Genomic_DNA"/>
</dbReference>
<dbReference type="Gene3D" id="3.40.50.720">
    <property type="entry name" value="NAD(P)-binding Rossmann-like Domain"/>
    <property type="match status" value="1"/>
</dbReference>
<evidence type="ECO:0000313" key="3">
    <source>
        <dbReference type="EMBL" id="CAF3592990.1"/>
    </source>
</evidence>
<evidence type="ECO:0000259" key="1">
    <source>
        <dbReference type="Pfam" id="PF05368"/>
    </source>
</evidence>
<dbReference type="EMBL" id="CAJNON010000049">
    <property type="protein sequence ID" value="CAF0868729.1"/>
    <property type="molecule type" value="Genomic_DNA"/>
</dbReference>
<gene>
    <name evidence="3" type="ORF">OKA104_LOCUS6212</name>
    <name evidence="2" type="ORF">VCS650_LOCUS7601</name>
</gene>
<comment type="caution">
    <text evidence="2">The sequence shown here is derived from an EMBL/GenBank/DDBJ whole genome shotgun (WGS) entry which is preliminary data.</text>
</comment>
<feature type="domain" description="NmrA-like" evidence="1">
    <location>
        <begin position="5"/>
        <end position="263"/>
    </location>
</feature>
<organism evidence="2 4">
    <name type="scientific">Adineta steineri</name>
    <dbReference type="NCBI Taxonomy" id="433720"/>
    <lineage>
        <taxon>Eukaryota</taxon>
        <taxon>Metazoa</taxon>
        <taxon>Spiralia</taxon>
        <taxon>Gnathifera</taxon>
        <taxon>Rotifera</taxon>
        <taxon>Eurotatoria</taxon>
        <taxon>Bdelloidea</taxon>
        <taxon>Adinetida</taxon>
        <taxon>Adinetidae</taxon>
        <taxon>Adineta</taxon>
    </lineage>
</organism>
<dbReference type="OrthoDB" id="413314at2759"/>
<name>A0A813XAF4_9BILA</name>
<dbReference type="Gene3D" id="3.90.25.10">
    <property type="entry name" value="UDP-galactose 4-epimerase, domain 1"/>
    <property type="match status" value="1"/>
</dbReference>
<evidence type="ECO:0000313" key="2">
    <source>
        <dbReference type="EMBL" id="CAF0868729.1"/>
    </source>
</evidence>
<sequence>MPSLSILVVGATGNTGSSLVKHLSELISNSSSSSLDQQPWQIIALTRDANSTASKQLSQLNHVEVKEKDWTTIDSTWLIETKISRVYLAPHNLPHQFNDESKFIVECKLAKINYLVKLSTNIHYVTPDNPVYYGRAHWAAEHLLEQNEFKQLNWTVLRANYFMSSLILPALGWLKQNNTNNPLPLMLDEHAPIAMIDPQDIGEVAAKLLSLEDPSSHFRKKYNLSGPEDVTGKDVVSILEQIIQKKIQVNYRDLTLFKAYIEKMGYSKSVSDSLESGRRDNLWIGLSRLENTPTSPEILQLAPPHSTIKQFIQQAFNQ</sequence>
<protein>
    <recommendedName>
        <fullName evidence="1">NmrA-like domain-containing protein</fullName>
    </recommendedName>
</protein>
<dbReference type="PANTHER" id="PTHR43162:SF1">
    <property type="entry name" value="PRESTALK A DIFFERENTIATION PROTEIN A"/>
    <property type="match status" value="1"/>
</dbReference>
<dbReference type="Proteomes" id="UP000663881">
    <property type="component" value="Unassembled WGS sequence"/>
</dbReference>
<evidence type="ECO:0000313" key="4">
    <source>
        <dbReference type="Proteomes" id="UP000663891"/>
    </source>
</evidence>
<proteinExistence type="predicted"/>
<accession>A0A813XAF4</accession>
<dbReference type="AlphaFoldDB" id="A0A813XAF4"/>
<dbReference type="InterPro" id="IPR008030">
    <property type="entry name" value="NmrA-like"/>
</dbReference>
<dbReference type="Proteomes" id="UP000663891">
    <property type="component" value="Unassembled WGS sequence"/>
</dbReference>
<dbReference type="SUPFAM" id="SSF51735">
    <property type="entry name" value="NAD(P)-binding Rossmann-fold domains"/>
    <property type="match status" value="1"/>
</dbReference>
<dbReference type="InterPro" id="IPR036291">
    <property type="entry name" value="NAD(P)-bd_dom_sf"/>
</dbReference>
<dbReference type="InterPro" id="IPR051604">
    <property type="entry name" value="Ergot_Alk_Oxidoreductase"/>
</dbReference>
<reference evidence="2" key="1">
    <citation type="submission" date="2021-02" db="EMBL/GenBank/DDBJ databases">
        <authorList>
            <person name="Nowell W R."/>
        </authorList>
    </citation>
    <scope>NUCLEOTIDE SEQUENCE</scope>
</reference>
<dbReference type="Pfam" id="PF05368">
    <property type="entry name" value="NmrA"/>
    <property type="match status" value="1"/>
</dbReference>
<dbReference type="PANTHER" id="PTHR43162">
    <property type="match status" value="1"/>
</dbReference>